<reference evidence="1" key="1">
    <citation type="submission" date="2019-03" db="EMBL/GenBank/DDBJ databases">
        <title>Metabolic reconstructions from genomes of highly enriched 'Candidatus Accumulibacter' and 'Candidatus Competibacter' bioreactor populations.</title>
        <authorList>
            <person name="Annavajhala M.K."/>
            <person name="Welles L."/>
            <person name="Abbas B."/>
            <person name="Sorokin D."/>
            <person name="Park H."/>
            <person name="Van Loosdrecht M."/>
            <person name="Chandran K."/>
        </authorList>
    </citation>
    <scope>NUCLEOTIDE SEQUENCE</scope>
    <source>
        <strain evidence="1">SBR_L</strain>
    </source>
</reference>
<sequence>MPHLLYHQFYDKKNSTTQAIRTTSRVIFAALTDQGKRSLRAVGELIHRPKSSVHRHLQAQARRNRHPESGFWETEEGEAWLRLLVFAVLYTFGLQHHVGAGALSDFFQLIRLHTHVGVSPSALQTQLSRMEALLPLFQQQCEASVPTRTRQAVVAADETFFGEILILVLMDLSSGYLLLESIQKDRGFDTWFAQVTPRLEALGIEVNHAISDRAKALIKLAVTGFECTSGADTFHEQYGLSRWLSPALGRRKAKADQCCELAQKALDQPSRGASTEEKAALAAQQACAWEARAQVEQAQQEYQKQLLGIAEEIHPFSLEENTRTTAESVVAGLETRAQALETLAAQQGIQDTRSALKKFRAQIGALSSHVSFWWLWVEEILLGWSLDEATRQWLTSKLLPVLYWHYQMRKTQNRVHRKRYQEAWQRALEAWKADPFHSGFSESELQRWLEWGEWMVRQFHRSSSAVEGRNGRLSQLYHNGRGLTKCRLAALTVIHNYGVRRSDGTIAAERLFSTSFPDLFDWLLNQMGELPLPRKSRHRVVHNPLKLEIVPA</sequence>
<accession>A0ABX1TI13</accession>
<protein>
    <recommendedName>
        <fullName evidence="3">Transposase</fullName>
    </recommendedName>
</protein>
<evidence type="ECO:0008006" key="3">
    <source>
        <dbReference type="Google" id="ProtNLM"/>
    </source>
</evidence>
<keyword evidence="2" id="KW-1185">Reference proteome</keyword>
<name>A0ABX1TI13_9PROT</name>
<organism evidence="1 2">
    <name type="scientific">Candidatus Accumulibacter contiguus</name>
    <dbReference type="NCBI Taxonomy" id="2954381"/>
    <lineage>
        <taxon>Bacteria</taxon>
        <taxon>Pseudomonadati</taxon>
        <taxon>Pseudomonadota</taxon>
        <taxon>Betaproteobacteria</taxon>
        <taxon>Candidatus Accumulibacter</taxon>
    </lineage>
</organism>
<dbReference type="EMBL" id="SPMX01000140">
    <property type="protein sequence ID" value="NMQ07998.1"/>
    <property type="molecule type" value="Genomic_DNA"/>
</dbReference>
<proteinExistence type="predicted"/>
<gene>
    <name evidence="1" type="ORF">E4Q08_23590</name>
</gene>
<evidence type="ECO:0000313" key="1">
    <source>
        <dbReference type="EMBL" id="NMQ07998.1"/>
    </source>
</evidence>
<dbReference type="RefSeq" id="WP_169072210.1">
    <property type="nucleotide sequence ID" value="NZ_SPMX01000140.1"/>
</dbReference>
<evidence type="ECO:0000313" key="2">
    <source>
        <dbReference type="Proteomes" id="UP000886469"/>
    </source>
</evidence>
<comment type="caution">
    <text evidence="1">The sequence shown here is derived from an EMBL/GenBank/DDBJ whole genome shotgun (WGS) entry which is preliminary data.</text>
</comment>
<dbReference type="Pfam" id="PF19936">
    <property type="entry name" value="DUF6399"/>
    <property type="match status" value="1"/>
</dbReference>
<dbReference type="Proteomes" id="UP000886469">
    <property type="component" value="Unassembled WGS sequence"/>
</dbReference>
<dbReference type="InterPro" id="IPR045650">
    <property type="entry name" value="DUF6399"/>
</dbReference>